<dbReference type="InterPro" id="IPR037143">
    <property type="entry name" value="4-PPantetheinyl_Trfase_dom_sf"/>
</dbReference>
<dbReference type="PANTHER" id="PTHR12215:SF10">
    <property type="entry name" value="L-AMINOADIPATE-SEMIALDEHYDE DEHYDROGENASE-PHOSPHOPANTETHEINYL TRANSFERASE"/>
    <property type="match status" value="1"/>
</dbReference>
<keyword evidence="2 4" id="KW-0808">Transferase</keyword>
<dbReference type="Proteomes" id="UP001596523">
    <property type="component" value="Unassembled WGS sequence"/>
</dbReference>
<dbReference type="InterPro" id="IPR008278">
    <property type="entry name" value="4-PPantetheinyl_Trfase_dom"/>
</dbReference>
<dbReference type="EMBL" id="JBHTCF010000002">
    <property type="protein sequence ID" value="MFC7303695.1"/>
    <property type="molecule type" value="Genomic_DNA"/>
</dbReference>
<evidence type="ECO:0000313" key="4">
    <source>
        <dbReference type="EMBL" id="MFC7303695.1"/>
    </source>
</evidence>
<evidence type="ECO:0000259" key="3">
    <source>
        <dbReference type="Pfam" id="PF01648"/>
    </source>
</evidence>
<comment type="caution">
    <text evidence="4">The sequence shown here is derived from an EMBL/GenBank/DDBJ whole genome shotgun (WGS) entry which is preliminary data.</text>
</comment>
<evidence type="ECO:0000256" key="2">
    <source>
        <dbReference type="ARBA" id="ARBA00022679"/>
    </source>
</evidence>
<sequence length="278" mass="29405">MAVEAPALTVRPGELHLWALHRPWTGEEPPPMATGELDANERERAASFVRPRDRALYVSAHLALRRVLALYLATDPARVAFGRAPCPCCDGPHGRPVLLGAPVPLHFSLSHSQGLALIGVAGVPVGVDVQRLPSLDSTDLCLSDMHLWEQKEIAALPLAERPRGFAELWTRKEAYLKGLGSGLGRELTADYLGGDLDARPAGWAVANVPGGPAHVAAAALLTGIGHTATTRTLPVRCLYADDATALITGAGPARHTDLPAPAAAEYAPEYATDTQRNG</sequence>
<proteinExistence type="inferred from homology"/>
<keyword evidence="5" id="KW-1185">Reference proteome</keyword>
<reference evidence="5" key="1">
    <citation type="journal article" date="2019" name="Int. J. Syst. Evol. Microbiol.">
        <title>The Global Catalogue of Microorganisms (GCM) 10K type strain sequencing project: providing services to taxonomists for standard genome sequencing and annotation.</title>
        <authorList>
            <consortium name="The Broad Institute Genomics Platform"/>
            <consortium name="The Broad Institute Genome Sequencing Center for Infectious Disease"/>
            <person name="Wu L."/>
            <person name="Ma J."/>
        </authorList>
    </citation>
    <scope>NUCLEOTIDE SEQUENCE [LARGE SCALE GENOMIC DNA]</scope>
    <source>
        <strain evidence="5">SYNS20</strain>
    </source>
</reference>
<dbReference type="InterPro" id="IPR050559">
    <property type="entry name" value="P-Pant_transferase_sf"/>
</dbReference>
<accession>A0ABW2JE48</accession>
<feature type="domain" description="4'-phosphopantetheinyl transferase" evidence="3">
    <location>
        <begin position="124"/>
        <end position="186"/>
    </location>
</feature>
<dbReference type="Gene3D" id="3.90.470.20">
    <property type="entry name" value="4'-phosphopantetheinyl transferase domain"/>
    <property type="match status" value="1"/>
</dbReference>
<dbReference type="PANTHER" id="PTHR12215">
    <property type="entry name" value="PHOSPHOPANTETHEINE TRANSFERASE"/>
    <property type="match status" value="1"/>
</dbReference>
<organism evidence="4 5">
    <name type="scientific">Streptomyces monticola</name>
    <dbReference type="NCBI Taxonomy" id="2666263"/>
    <lineage>
        <taxon>Bacteria</taxon>
        <taxon>Bacillati</taxon>
        <taxon>Actinomycetota</taxon>
        <taxon>Actinomycetes</taxon>
        <taxon>Kitasatosporales</taxon>
        <taxon>Streptomycetaceae</taxon>
        <taxon>Streptomyces</taxon>
    </lineage>
</organism>
<name>A0ABW2JE48_9ACTN</name>
<evidence type="ECO:0000313" key="5">
    <source>
        <dbReference type="Proteomes" id="UP001596523"/>
    </source>
</evidence>
<dbReference type="RefSeq" id="WP_381827183.1">
    <property type="nucleotide sequence ID" value="NZ_JBHTCF010000002.1"/>
</dbReference>
<dbReference type="SUPFAM" id="SSF56214">
    <property type="entry name" value="4'-phosphopantetheinyl transferase"/>
    <property type="match status" value="2"/>
</dbReference>
<dbReference type="GO" id="GO:0016740">
    <property type="term" value="F:transferase activity"/>
    <property type="evidence" value="ECO:0007669"/>
    <property type="project" value="UniProtKB-KW"/>
</dbReference>
<comment type="similarity">
    <text evidence="1">Belongs to the P-Pant transferase superfamily. Gsp/Sfp/HetI/AcpT family.</text>
</comment>
<evidence type="ECO:0000256" key="1">
    <source>
        <dbReference type="ARBA" id="ARBA00010990"/>
    </source>
</evidence>
<dbReference type="Pfam" id="PF01648">
    <property type="entry name" value="ACPS"/>
    <property type="match status" value="1"/>
</dbReference>
<protein>
    <submittedName>
        <fullName evidence="4">4'-phosphopantetheinyl transferase family protein</fullName>
    </submittedName>
</protein>
<gene>
    <name evidence="4" type="ORF">ACFQVC_05620</name>
</gene>